<dbReference type="InterPro" id="IPR008914">
    <property type="entry name" value="PEBP"/>
</dbReference>
<dbReference type="SUPFAM" id="SSF49777">
    <property type="entry name" value="PEBP-like"/>
    <property type="match status" value="1"/>
</dbReference>
<name>A0A9P5ND45_GYMJU</name>
<dbReference type="Gene3D" id="3.90.280.10">
    <property type="entry name" value="PEBP-like"/>
    <property type="match status" value="1"/>
</dbReference>
<feature type="chain" id="PRO_5040394069" evidence="2">
    <location>
        <begin position="19"/>
        <end position="274"/>
    </location>
</feature>
<dbReference type="InterPro" id="IPR035810">
    <property type="entry name" value="PEBP_euk"/>
</dbReference>
<dbReference type="Pfam" id="PF01161">
    <property type="entry name" value="PBP"/>
    <property type="match status" value="1"/>
</dbReference>
<dbReference type="Proteomes" id="UP000724874">
    <property type="component" value="Unassembled WGS sequence"/>
</dbReference>
<protein>
    <submittedName>
        <fullName evidence="3">Phosphatidylethanolamine-binding protein</fullName>
    </submittedName>
</protein>
<gene>
    <name evidence="3" type="ORF">CPB84DRAFT_1795798</name>
</gene>
<dbReference type="OrthoDB" id="2506647at2759"/>
<evidence type="ECO:0000313" key="3">
    <source>
        <dbReference type="EMBL" id="KAF8876516.1"/>
    </source>
</evidence>
<feature type="compositionally biased region" description="Low complexity" evidence="1">
    <location>
        <begin position="222"/>
        <end position="241"/>
    </location>
</feature>
<evidence type="ECO:0000256" key="1">
    <source>
        <dbReference type="SAM" id="MobiDB-lite"/>
    </source>
</evidence>
<dbReference type="InterPro" id="IPR036610">
    <property type="entry name" value="PEBP-like_sf"/>
</dbReference>
<feature type="signal peptide" evidence="2">
    <location>
        <begin position="1"/>
        <end position="18"/>
    </location>
</feature>
<proteinExistence type="predicted"/>
<accession>A0A9P5ND45</accession>
<organism evidence="3 4">
    <name type="scientific">Gymnopilus junonius</name>
    <name type="common">Spectacular rustgill mushroom</name>
    <name type="synonym">Gymnopilus spectabilis subsp. junonius</name>
    <dbReference type="NCBI Taxonomy" id="109634"/>
    <lineage>
        <taxon>Eukaryota</taxon>
        <taxon>Fungi</taxon>
        <taxon>Dikarya</taxon>
        <taxon>Basidiomycota</taxon>
        <taxon>Agaricomycotina</taxon>
        <taxon>Agaricomycetes</taxon>
        <taxon>Agaricomycetidae</taxon>
        <taxon>Agaricales</taxon>
        <taxon>Agaricineae</taxon>
        <taxon>Hymenogastraceae</taxon>
        <taxon>Gymnopilus</taxon>
    </lineage>
</organism>
<keyword evidence="4" id="KW-1185">Reference proteome</keyword>
<sequence length="274" mass="28111">MFAITLLTSLTLIPFVNAQATSLGVEAIEAHFSQSAIVPDLLASFNPSALLTLNFPVVGDVQPGQSLTQAQVAQTPTVTITPANSSTSLNSTYTLVMVDADIVGSKLPQGQTRHWLENSVVINGSVVSNASATVITRYAGPAPAAGSGPHRYVVLLYAQPSTFKAPPAYSQSNIGVSTFDFNAYVQESGLGALIAGNYFTVEVETATVSISATSPVVSSTLPVLSTSPSSSSSSSSSSTPSKTSGASDLVVQSSFLAVSLILAKVLLQAVCFGC</sequence>
<dbReference type="CDD" id="cd00866">
    <property type="entry name" value="PEBP_euk"/>
    <property type="match status" value="1"/>
</dbReference>
<feature type="region of interest" description="Disordered" evidence="1">
    <location>
        <begin position="222"/>
        <end position="243"/>
    </location>
</feature>
<keyword evidence="2" id="KW-0732">Signal</keyword>
<comment type="caution">
    <text evidence="3">The sequence shown here is derived from an EMBL/GenBank/DDBJ whole genome shotgun (WGS) entry which is preliminary data.</text>
</comment>
<reference evidence="3" key="1">
    <citation type="submission" date="2020-11" db="EMBL/GenBank/DDBJ databases">
        <authorList>
            <consortium name="DOE Joint Genome Institute"/>
            <person name="Ahrendt S."/>
            <person name="Riley R."/>
            <person name="Andreopoulos W."/>
            <person name="LaButti K."/>
            <person name="Pangilinan J."/>
            <person name="Ruiz-duenas F.J."/>
            <person name="Barrasa J.M."/>
            <person name="Sanchez-Garcia M."/>
            <person name="Camarero S."/>
            <person name="Miyauchi S."/>
            <person name="Serrano A."/>
            <person name="Linde D."/>
            <person name="Babiker R."/>
            <person name="Drula E."/>
            <person name="Ayuso-Fernandez I."/>
            <person name="Pacheco R."/>
            <person name="Padilla G."/>
            <person name="Ferreira P."/>
            <person name="Barriuso J."/>
            <person name="Kellner H."/>
            <person name="Castanera R."/>
            <person name="Alfaro M."/>
            <person name="Ramirez L."/>
            <person name="Pisabarro A.G."/>
            <person name="Kuo A."/>
            <person name="Tritt A."/>
            <person name="Lipzen A."/>
            <person name="He G."/>
            <person name="Yan M."/>
            <person name="Ng V."/>
            <person name="Cullen D."/>
            <person name="Martin F."/>
            <person name="Rosso M.-N."/>
            <person name="Henrissat B."/>
            <person name="Hibbett D."/>
            <person name="Martinez A.T."/>
            <person name="Grigoriev I.V."/>
        </authorList>
    </citation>
    <scope>NUCLEOTIDE SEQUENCE</scope>
    <source>
        <strain evidence="3">AH 44721</strain>
    </source>
</reference>
<dbReference type="EMBL" id="JADNYJ010000181">
    <property type="protein sequence ID" value="KAF8876516.1"/>
    <property type="molecule type" value="Genomic_DNA"/>
</dbReference>
<dbReference type="PANTHER" id="PTHR11362:SF140">
    <property type="entry name" value="PEBP-LIKE PROTEIN"/>
    <property type="match status" value="1"/>
</dbReference>
<dbReference type="AlphaFoldDB" id="A0A9P5ND45"/>
<evidence type="ECO:0000313" key="4">
    <source>
        <dbReference type="Proteomes" id="UP000724874"/>
    </source>
</evidence>
<dbReference type="PANTHER" id="PTHR11362">
    <property type="entry name" value="PHOSPHATIDYLETHANOLAMINE-BINDING PROTEIN"/>
    <property type="match status" value="1"/>
</dbReference>
<evidence type="ECO:0000256" key="2">
    <source>
        <dbReference type="SAM" id="SignalP"/>
    </source>
</evidence>